<keyword evidence="9" id="KW-0238">DNA-binding</keyword>
<keyword evidence="4" id="KW-0547">Nucleotide-binding</keyword>
<evidence type="ECO:0000256" key="3">
    <source>
        <dbReference type="ARBA" id="ARBA00022737"/>
    </source>
</evidence>
<keyword evidence="7" id="KW-0067">ATP-binding</keyword>
<evidence type="ECO:0000256" key="8">
    <source>
        <dbReference type="ARBA" id="ARBA00022881"/>
    </source>
</evidence>
<dbReference type="GO" id="GO:0005524">
    <property type="term" value="F:ATP binding"/>
    <property type="evidence" value="ECO:0007669"/>
    <property type="project" value="UniProtKB-KW"/>
</dbReference>
<dbReference type="STRING" id="420890.LCGL_0922"/>
<evidence type="ECO:0000313" key="15">
    <source>
        <dbReference type="Proteomes" id="UP000008520"/>
    </source>
</evidence>
<evidence type="ECO:0000256" key="13">
    <source>
        <dbReference type="ARBA" id="ARBA00042156"/>
    </source>
</evidence>
<dbReference type="PANTHER" id="PTHR43152">
    <property type="entry name" value="UVRABC SYSTEM PROTEIN A"/>
    <property type="match status" value="1"/>
</dbReference>
<keyword evidence="10" id="KW-0234">DNA repair</keyword>
<evidence type="ECO:0000256" key="6">
    <source>
        <dbReference type="ARBA" id="ARBA00022769"/>
    </source>
</evidence>
<keyword evidence="2" id="KW-0963">Cytoplasm</keyword>
<dbReference type="eggNOG" id="COG0178">
    <property type="taxonomic scope" value="Bacteria"/>
</dbReference>
<comment type="similarity">
    <text evidence="11">Belongs to the ABC transporter superfamily. UvrA family.</text>
</comment>
<dbReference type="GO" id="GO:0004518">
    <property type="term" value="F:nuclease activity"/>
    <property type="evidence" value="ECO:0007669"/>
    <property type="project" value="UniProtKB-KW"/>
</dbReference>
<sequence length="78" mass="8572">MKPCLHLSDISRLMKIMNHFVEQGNTLVVIEHHLEIIRPADWIIDRGPEGESAGGEVIYAGPSAGLRNCSASLTAQYI</sequence>
<gene>
    <name evidence="14" type="ordered locus">LCGL_0922</name>
</gene>
<reference evidence="14 15" key="1">
    <citation type="journal article" date="2011" name="PLoS ONE">
        <title>Complete genome sequence and comparative analysis of the fish pathogen Lactococcus garvieae.</title>
        <authorList>
            <person name="Morita H."/>
            <person name="Toh H."/>
            <person name="Oshima K."/>
            <person name="Yoshizaki M."/>
            <person name="Kawanishi M."/>
            <person name="Nakaya K."/>
            <person name="Suzuki T."/>
            <person name="Miyauchi E."/>
            <person name="Ishii Y."/>
            <person name="Tanabe S."/>
            <person name="Murakami M."/>
            <person name="Hattori M."/>
        </authorList>
    </citation>
    <scope>NUCLEOTIDE SEQUENCE [LARGE SCALE GENOMIC DNA]</scope>
    <source>
        <strain evidence="14 15">Lg2</strain>
    </source>
</reference>
<dbReference type="GO" id="GO:0003677">
    <property type="term" value="F:DNA binding"/>
    <property type="evidence" value="ECO:0007669"/>
    <property type="project" value="UniProtKB-KW"/>
</dbReference>
<evidence type="ECO:0000313" key="14">
    <source>
        <dbReference type="EMBL" id="BAK60382.1"/>
    </source>
</evidence>
<dbReference type="SUPFAM" id="SSF52540">
    <property type="entry name" value="P-loop containing nucleoside triphosphate hydrolases"/>
    <property type="match status" value="1"/>
</dbReference>
<evidence type="ECO:0000256" key="5">
    <source>
        <dbReference type="ARBA" id="ARBA00022763"/>
    </source>
</evidence>
<dbReference type="InterPro" id="IPR027417">
    <property type="entry name" value="P-loop_NTPase"/>
</dbReference>
<keyword evidence="5" id="KW-0227">DNA damage</keyword>
<dbReference type="Gene3D" id="3.40.50.300">
    <property type="entry name" value="P-loop containing nucleotide triphosphate hydrolases"/>
    <property type="match status" value="1"/>
</dbReference>
<dbReference type="HOGENOM" id="CLU_156487_0_1_9"/>
<organism evidence="14 15">
    <name type="scientific">Lactococcus garvieae (strain Lg2)</name>
    <name type="common">Enterococcus seriolicida</name>
    <dbReference type="NCBI Taxonomy" id="420890"/>
    <lineage>
        <taxon>Bacteria</taxon>
        <taxon>Bacillati</taxon>
        <taxon>Bacillota</taxon>
        <taxon>Bacilli</taxon>
        <taxon>Lactobacillales</taxon>
        <taxon>Streptococcaceae</taxon>
        <taxon>Lactococcus</taxon>
    </lineage>
</organism>
<evidence type="ECO:0000256" key="7">
    <source>
        <dbReference type="ARBA" id="ARBA00022840"/>
    </source>
</evidence>
<dbReference type="PATRIC" id="fig|420890.5.peg.917"/>
<dbReference type="GO" id="GO:0005737">
    <property type="term" value="C:cytoplasm"/>
    <property type="evidence" value="ECO:0007669"/>
    <property type="project" value="UniProtKB-SubCell"/>
</dbReference>
<keyword evidence="8" id="KW-0267">Excision nuclease</keyword>
<comment type="subcellular location">
    <subcellularLocation>
        <location evidence="1">Cytoplasm</location>
    </subcellularLocation>
</comment>
<evidence type="ECO:0000256" key="4">
    <source>
        <dbReference type="ARBA" id="ARBA00022741"/>
    </source>
</evidence>
<protein>
    <recommendedName>
        <fullName evidence="12">UvrABC system protein A</fullName>
    </recommendedName>
    <alternativeName>
        <fullName evidence="13">Excinuclease ABC subunit A</fullName>
    </alternativeName>
</protein>
<dbReference type="GO" id="GO:0006281">
    <property type="term" value="P:DNA repair"/>
    <property type="evidence" value="ECO:0007669"/>
    <property type="project" value="UniProtKB-KW"/>
</dbReference>
<proteinExistence type="inferred from homology"/>
<evidence type="ECO:0000256" key="12">
    <source>
        <dbReference type="ARBA" id="ARBA00039316"/>
    </source>
</evidence>
<dbReference type="EMBL" id="AP009333">
    <property type="protein sequence ID" value="BAK60382.1"/>
    <property type="molecule type" value="Genomic_DNA"/>
</dbReference>
<evidence type="ECO:0000256" key="10">
    <source>
        <dbReference type="ARBA" id="ARBA00023204"/>
    </source>
</evidence>
<evidence type="ECO:0000256" key="9">
    <source>
        <dbReference type="ARBA" id="ARBA00023125"/>
    </source>
</evidence>
<evidence type="ECO:0000256" key="1">
    <source>
        <dbReference type="ARBA" id="ARBA00004496"/>
    </source>
</evidence>
<evidence type="ECO:0000256" key="11">
    <source>
        <dbReference type="ARBA" id="ARBA00038000"/>
    </source>
</evidence>
<dbReference type="AlphaFoldDB" id="F9VDI1"/>
<dbReference type="KEGG" id="lgv:LCGL_0922"/>
<evidence type="ECO:0000256" key="2">
    <source>
        <dbReference type="ARBA" id="ARBA00022490"/>
    </source>
</evidence>
<keyword evidence="3" id="KW-0677">Repeat</keyword>
<keyword evidence="6" id="KW-0228">DNA excision</keyword>
<keyword evidence="15" id="KW-1185">Reference proteome</keyword>
<accession>F9VDI1</accession>
<dbReference type="Proteomes" id="UP000008520">
    <property type="component" value="Chromosome"/>
</dbReference>
<name>F9VDI1_LACGL</name>
<dbReference type="PANTHER" id="PTHR43152:SF3">
    <property type="entry name" value="UVRABC SYSTEM PROTEIN A"/>
    <property type="match status" value="1"/>
</dbReference>